<dbReference type="EMBL" id="AQRA01000007">
    <property type="protein sequence ID" value="EZH72621.1"/>
    <property type="molecule type" value="Genomic_DNA"/>
</dbReference>
<evidence type="ECO:0008006" key="3">
    <source>
        <dbReference type="Google" id="ProtNLM"/>
    </source>
</evidence>
<dbReference type="RefSeq" id="WP_034243821.1">
    <property type="nucleotide sequence ID" value="NZ_AQRA01000007.1"/>
</dbReference>
<comment type="caution">
    <text evidence="1">The sequence shown here is derived from an EMBL/GenBank/DDBJ whole genome shotgun (WGS) entry which is preliminary data.</text>
</comment>
<dbReference type="STRING" id="1317122.ATO12_21020"/>
<gene>
    <name evidence="1" type="ORF">ATO12_21020</name>
</gene>
<proteinExistence type="predicted"/>
<dbReference type="InterPro" id="IPR034660">
    <property type="entry name" value="DinB/YfiT-like"/>
</dbReference>
<evidence type="ECO:0000313" key="2">
    <source>
        <dbReference type="Proteomes" id="UP000023541"/>
    </source>
</evidence>
<evidence type="ECO:0000313" key="1">
    <source>
        <dbReference type="EMBL" id="EZH72621.1"/>
    </source>
</evidence>
<protein>
    <recommendedName>
        <fullName evidence="3">DUF1569 domain-containing protein</fullName>
    </recommendedName>
</protein>
<dbReference type="AlphaFoldDB" id="A0A023BRL4"/>
<sequence length="147" mass="17533">MKSLLDPTAHNEIESRINKLSVTSTAIWGKMNVSQMFHHCQFPLKIALKKDHPELKPNIFAKLLFKKSMYNDKPWRKNLPTHSKLKVVEQKDFETEKGELLHLVAEFHNQRDKKEWEPHPIFGKFTNKQWGQLQYKHLDHHLQQFNV</sequence>
<reference evidence="1 2" key="1">
    <citation type="submission" date="2014-04" db="EMBL/GenBank/DDBJ databases">
        <title>Aquimarina sp. 22II-S11-z7 Genome Sequencing.</title>
        <authorList>
            <person name="Lai Q."/>
        </authorList>
    </citation>
    <scope>NUCLEOTIDE SEQUENCE [LARGE SCALE GENOMIC DNA]</scope>
    <source>
        <strain evidence="1 2">22II-S11-z7</strain>
    </source>
</reference>
<dbReference type="OrthoDB" id="2599194at2"/>
<organism evidence="1 2">
    <name type="scientific">Aquimarina atlantica</name>
    <dbReference type="NCBI Taxonomy" id="1317122"/>
    <lineage>
        <taxon>Bacteria</taxon>
        <taxon>Pseudomonadati</taxon>
        <taxon>Bacteroidota</taxon>
        <taxon>Flavobacteriia</taxon>
        <taxon>Flavobacteriales</taxon>
        <taxon>Flavobacteriaceae</taxon>
        <taxon>Aquimarina</taxon>
    </lineage>
</organism>
<keyword evidence="2" id="KW-1185">Reference proteome</keyword>
<dbReference type="Pfam" id="PF07606">
    <property type="entry name" value="DUF1569"/>
    <property type="match status" value="1"/>
</dbReference>
<dbReference type="eggNOG" id="ENOG502ZRUR">
    <property type="taxonomic scope" value="Bacteria"/>
</dbReference>
<dbReference type="Gene3D" id="1.20.120.450">
    <property type="entry name" value="dinb family like domain"/>
    <property type="match status" value="1"/>
</dbReference>
<dbReference type="InterPro" id="IPR011463">
    <property type="entry name" value="DUF1569"/>
</dbReference>
<dbReference type="Proteomes" id="UP000023541">
    <property type="component" value="Unassembled WGS sequence"/>
</dbReference>
<name>A0A023BRL4_9FLAO</name>
<accession>A0A023BRL4</accession>